<evidence type="ECO:0000313" key="2">
    <source>
        <dbReference type="EMBL" id="MBL6902780.1"/>
    </source>
</evidence>
<protein>
    <submittedName>
        <fullName evidence="2">Uncharacterized protein</fullName>
    </submittedName>
</protein>
<accession>A0A937J6S6</accession>
<feature type="transmembrane region" description="Helical" evidence="1">
    <location>
        <begin position="178"/>
        <end position="195"/>
    </location>
</feature>
<keyword evidence="1" id="KW-0472">Membrane</keyword>
<feature type="transmembrane region" description="Helical" evidence="1">
    <location>
        <begin position="6"/>
        <end position="24"/>
    </location>
</feature>
<dbReference type="EMBL" id="JADHSG010000001">
    <property type="protein sequence ID" value="MBL6902780.1"/>
    <property type="molecule type" value="Genomic_DNA"/>
</dbReference>
<dbReference type="Proteomes" id="UP000705230">
    <property type="component" value="Unassembled WGS sequence"/>
</dbReference>
<sequence length="199" mass="23180">MSFEELRVIAIVYISALLPIYLVIKNKSALPDWVPCIYIGAFIACALGWELWFTYGWIDGDSVNIRRSENLNQWLPIHINWLMNSLADTGTITLGGLWLMWMNAKKDYKVFTYWSWSAFSVFMLWCISQNILVEMFLYHDQLSEGKDLSWAPLSPAGPYFNPVLFEFNDRSLMLQTQIPWLLLPAFIYKAVIFMNKKGI</sequence>
<proteinExistence type="predicted"/>
<keyword evidence="1" id="KW-1133">Transmembrane helix</keyword>
<feature type="transmembrane region" description="Helical" evidence="1">
    <location>
        <begin position="78"/>
        <end position="101"/>
    </location>
</feature>
<comment type="caution">
    <text evidence="2">The sequence shown here is derived from an EMBL/GenBank/DDBJ whole genome shotgun (WGS) entry which is preliminary data.</text>
</comment>
<dbReference type="AlphaFoldDB" id="A0A937J6S6"/>
<name>A0A937J6S6_9GAMM</name>
<gene>
    <name evidence="2" type="ORF">ISR29_01080</name>
</gene>
<evidence type="ECO:0000256" key="1">
    <source>
        <dbReference type="SAM" id="Phobius"/>
    </source>
</evidence>
<keyword evidence="1" id="KW-0812">Transmembrane</keyword>
<organism evidence="2 3">
    <name type="scientific">SAR86 cluster bacterium</name>
    <dbReference type="NCBI Taxonomy" id="2030880"/>
    <lineage>
        <taxon>Bacteria</taxon>
        <taxon>Pseudomonadati</taxon>
        <taxon>Pseudomonadota</taxon>
        <taxon>Gammaproteobacteria</taxon>
        <taxon>SAR86 cluster</taxon>
    </lineage>
</organism>
<feature type="transmembrane region" description="Helical" evidence="1">
    <location>
        <begin position="36"/>
        <end position="58"/>
    </location>
</feature>
<evidence type="ECO:0000313" key="3">
    <source>
        <dbReference type="Proteomes" id="UP000705230"/>
    </source>
</evidence>
<reference evidence="2" key="1">
    <citation type="submission" date="2020-10" db="EMBL/GenBank/DDBJ databases">
        <title>Microbiome of the Black Sea water column analyzed by genome centric metagenomics.</title>
        <authorList>
            <person name="Cabello-Yeves P.J."/>
            <person name="Callieri C."/>
            <person name="Picazo A."/>
            <person name="Mehrshad M."/>
            <person name="Haro-Moreno J.M."/>
            <person name="Roda-Garcia J."/>
            <person name="Dzembekova N."/>
            <person name="Slabakova V."/>
            <person name="Slabakova N."/>
            <person name="Moncheva S."/>
            <person name="Rodriguez-Valera F."/>
        </authorList>
    </citation>
    <scope>NUCLEOTIDE SEQUENCE</scope>
    <source>
        <strain evidence="2">BS30m-G43</strain>
    </source>
</reference>
<feature type="transmembrane region" description="Helical" evidence="1">
    <location>
        <begin position="113"/>
        <end position="132"/>
    </location>
</feature>